<dbReference type="AlphaFoldDB" id="A0A9D3NZ12"/>
<dbReference type="SUPFAM" id="SSF50978">
    <property type="entry name" value="WD40 repeat-like"/>
    <property type="match status" value="2"/>
</dbReference>
<keyword evidence="5" id="KW-1185">Reference proteome</keyword>
<protein>
    <recommendedName>
        <fullName evidence="6">Cilia- and flagella-associated protein 57-like</fullName>
    </recommendedName>
</protein>
<dbReference type="PANTHER" id="PTHR32215:SF0">
    <property type="entry name" value="CILIA- AND FLAGELLA-ASSOCIATED PROTEIN 57"/>
    <property type="match status" value="1"/>
</dbReference>
<feature type="repeat" description="WD" evidence="1">
    <location>
        <begin position="292"/>
        <end position="333"/>
    </location>
</feature>
<sequence>MLCPQEKEGIQVLAISPDRRYLAVSESGVQGISVYDLQSEQCTRVKVLMAQGFGVLQFVCMAFSADSKYLLCQSGGPEWTLFYWDWKKDEVIAIVNTTRVGIVSQVSFNPVDNTRICVSGNHVFKIFQLEKDCLKKISTFKMDSENIKSHAWLSEDSIVLGTERGKLLLLKDGELHKLPRPFERVKSNSSSTAALPHITAIRAYSKGFACAGNLGEVCLYEKTEEYGYMKATEIRIPQDPCSSEPQEVIEMCLSPSEETLAISTHRGLIYHVNLASVELSQSKQANFEHLFNSLHLGSITGLSVCDSKTLFATCSKDNTVRIWNYKTNSLELQRKFPEEPTCISLHPNGLSILVGFSTKVCLMNLLVDRFHTVQEFDIQGCSECVFNHGGSMFATVSENLISIVNIRTGKIMKLNGQISKVQSVTWCTNDLHLVSCGMDGSICEWNVLTGARSENKKKMCSYMDVTLSDSSESIFFVGGSMLYEFRDGEVVREVASTDTAFTAVAMTHSSQAVFVGTAAGTIRVMQYPLEEETSWTEHQAHSGPITKMIVTPDDQYLVTASEDGSLLMWSITDQNGCKLSMEKEICFSEDVLCSQAFLKRKDQSILEVQSQMESQKERLKYKLKQTHMDYEKKLDKDQESYRQQIESLKDQIQTLNSEKEEEKISHEKALAEMRENHAKELKEQKNSFEYELNKAFTVQAEIRLNYDQRLFDQVDNHFRTTMDMKRAYEQRIQEQQDQMHCCEEKLKELQEKFDSEFKDDFLQHAQELQAEKEMNKTLQDEKKLMEKQLMLLWKVKGENQDQCLEISQLEAKVEEINVKNKKAIKELQQKIKKQEEELCTERKKVRNMKTYVQKMKADIKNCSSFVNQPHQLRKNFTSLYKSYINDVDVTARVKPGVRQREQQQRTAASSAQNQAVEPKTQESDCCEILKQQTEVHQEVNNSEETLTAMHTNHTAELEEILLKYEQELQAEKETCSQLKYEMKLMEQQMVQFWKIKEEIEDQNLEINMLKEEVQSLHGQHKIFKKVRKEQKSEQKPDQDKNIHLQDIVQMYEKSKKQKKSDLISINNQLDGLIKDRTRQTDETDLEEVKNKIDEKKLFVKKLGAEVTEMNTKYQQTIDELKEKLKVTEMELCKERERARNTKLMLDRIKADIHTCSNFIQQPRMLKENFIKLHKEYINDGERRALPRIDKDHRDRTRESRTTKVNARVSSNSQGPAENWKMPRDPAPAADQKKAKSFFP</sequence>
<dbReference type="Proteomes" id="UP000824219">
    <property type="component" value="Linkage Group LG06"/>
</dbReference>
<dbReference type="Pfam" id="PF00400">
    <property type="entry name" value="WD40"/>
    <property type="match status" value="3"/>
</dbReference>
<dbReference type="EMBL" id="JAHKSW010000006">
    <property type="protein sequence ID" value="KAG7331721.1"/>
    <property type="molecule type" value="Genomic_DNA"/>
</dbReference>
<feature type="region of interest" description="Disordered" evidence="3">
    <location>
        <begin position="1183"/>
        <end position="1239"/>
    </location>
</feature>
<feature type="region of interest" description="Disordered" evidence="3">
    <location>
        <begin position="896"/>
        <end position="919"/>
    </location>
</feature>
<dbReference type="InterPro" id="IPR001680">
    <property type="entry name" value="WD40_rpt"/>
</dbReference>
<dbReference type="InterPro" id="IPR052993">
    <property type="entry name" value="CFA-57"/>
</dbReference>
<dbReference type="SMART" id="SM00320">
    <property type="entry name" value="WD40"/>
    <property type="match status" value="5"/>
</dbReference>
<evidence type="ECO:0008006" key="6">
    <source>
        <dbReference type="Google" id="ProtNLM"/>
    </source>
</evidence>
<evidence type="ECO:0000256" key="1">
    <source>
        <dbReference type="PROSITE-ProRule" id="PRU00221"/>
    </source>
</evidence>
<evidence type="ECO:0000256" key="3">
    <source>
        <dbReference type="SAM" id="MobiDB-lite"/>
    </source>
</evidence>
<dbReference type="PROSITE" id="PS50082">
    <property type="entry name" value="WD_REPEATS_2"/>
    <property type="match status" value="3"/>
</dbReference>
<dbReference type="PANTHER" id="PTHR32215">
    <property type="entry name" value="CILIA- AND FLAGELLA-ASSOCIATED PROTEIN 57"/>
    <property type="match status" value="1"/>
</dbReference>
<feature type="compositionally biased region" description="Polar residues" evidence="3">
    <location>
        <begin position="1202"/>
        <end position="1215"/>
    </location>
</feature>
<feature type="coiled-coil region" evidence="2">
    <location>
        <begin position="598"/>
        <end position="676"/>
    </location>
</feature>
<dbReference type="OrthoDB" id="10251741at2759"/>
<evidence type="ECO:0000313" key="5">
    <source>
        <dbReference type="Proteomes" id="UP000824219"/>
    </source>
</evidence>
<accession>A0A9D3NZ12</accession>
<keyword evidence="2" id="KW-0175">Coiled coil</keyword>
<feature type="repeat" description="WD" evidence="1">
    <location>
        <begin position="414"/>
        <end position="455"/>
    </location>
</feature>
<reference evidence="4 5" key="1">
    <citation type="submission" date="2021-06" db="EMBL/GenBank/DDBJ databases">
        <title>Chromosome-level genome assembly of the red-tail catfish (Hemibagrus wyckioides).</title>
        <authorList>
            <person name="Shao F."/>
        </authorList>
    </citation>
    <scope>NUCLEOTIDE SEQUENCE [LARGE SCALE GENOMIC DNA]</scope>
    <source>
        <strain evidence="4">EC202008001</strain>
        <tissue evidence="4">Blood</tissue>
    </source>
</reference>
<dbReference type="PROSITE" id="PS50294">
    <property type="entry name" value="WD_REPEATS_REGION"/>
    <property type="match status" value="2"/>
</dbReference>
<dbReference type="InterPro" id="IPR015943">
    <property type="entry name" value="WD40/YVTN_repeat-like_dom_sf"/>
</dbReference>
<dbReference type="Gene3D" id="2.130.10.10">
    <property type="entry name" value="YVTN repeat-like/Quinoprotein amine dehydrogenase"/>
    <property type="match status" value="2"/>
</dbReference>
<gene>
    <name evidence="4" type="ORF">KOW79_005690</name>
</gene>
<evidence type="ECO:0000313" key="4">
    <source>
        <dbReference type="EMBL" id="KAG7331721.1"/>
    </source>
</evidence>
<feature type="coiled-coil region" evidence="2">
    <location>
        <begin position="954"/>
        <end position="1019"/>
    </location>
</feature>
<proteinExistence type="predicted"/>
<name>A0A9D3NZ12_9TELE</name>
<dbReference type="InterPro" id="IPR036322">
    <property type="entry name" value="WD40_repeat_dom_sf"/>
</dbReference>
<comment type="caution">
    <text evidence="4">The sequence shown here is derived from an EMBL/GenBank/DDBJ whole genome shotgun (WGS) entry which is preliminary data.</text>
</comment>
<evidence type="ECO:0000256" key="2">
    <source>
        <dbReference type="SAM" id="Coils"/>
    </source>
</evidence>
<keyword evidence="1" id="KW-0853">WD repeat</keyword>
<feature type="compositionally biased region" description="Basic and acidic residues" evidence="3">
    <location>
        <begin position="1183"/>
        <end position="1201"/>
    </location>
</feature>
<feature type="coiled-coil region" evidence="2">
    <location>
        <begin position="725"/>
        <end position="844"/>
    </location>
</feature>
<organism evidence="4 5">
    <name type="scientific">Hemibagrus wyckioides</name>
    <dbReference type="NCBI Taxonomy" id="337641"/>
    <lineage>
        <taxon>Eukaryota</taxon>
        <taxon>Metazoa</taxon>
        <taxon>Chordata</taxon>
        <taxon>Craniata</taxon>
        <taxon>Vertebrata</taxon>
        <taxon>Euteleostomi</taxon>
        <taxon>Actinopterygii</taxon>
        <taxon>Neopterygii</taxon>
        <taxon>Teleostei</taxon>
        <taxon>Ostariophysi</taxon>
        <taxon>Siluriformes</taxon>
        <taxon>Bagridae</taxon>
        <taxon>Hemibagrus</taxon>
    </lineage>
</organism>
<feature type="repeat" description="WD" evidence="1">
    <location>
        <begin position="538"/>
        <end position="571"/>
    </location>
</feature>
<feature type="compositionally biased region" description="Polar residues" evidence="3">
    <location>
        <begin position="904"/>
        <end position="915"/>
    </location>
</feature>